<sequence>MSRLLTICLLSLALAVQCVLSENPAEGLNIHIRGQLQQYEKYLANDDGSHKEDLQKLIGIYETALKTEDFNAKQALVNEVPSKFSAEFGQFVQSKLQEDQINEDISGAISFYKSLLAKGEFKADIEKALVELESLQKQTQFEAKRDGFLNLEKGFSPEFVNFLKSDALPQINKDLKSGVEFFEKVLAESDVKYATEIKGLKAQAEAALADSVPIDDKQKTLYEIRNPANADLIEYLKAKFAELN</sequence>
<keyword evidence="1" id="KW-0732">Signal</keyword>
<feature type="signal peptide" evidence="1">
    <location>
        <begin position="1"/>
        <end position="21"/>
    </location>
</feature>
<protein>
    <submittedName>
        <fullName evidence="2">Uncharacterized protein</fullName>
    </submittedName>
</protein>
<dbReference type="EMBL" id="LSRL02000046">
    <property type="protein sequence ID" value="TDG47305.1"/>
    <property type="molecule type" value="Genomic_DNA"/>
</dbReference>
<keyword evidence="3" id="KW-1185">Reference proteome</keyword>
<accession>A0A484BHN1</accession>
<reference evidence="2 3" key="1">
    <citation type="journal article" date="2019" name="J. Hered.">
        <title>An Improved Genome Assembly for Drosophila navojoa, the Basal Species in the mojavensis Cluster.</title>
        <authorList>
            <person name="Vanderlinde T."/>
            <person name="Dupim E.G."/>
            <person name="Nazario-Yepiz N.O."/>
            <person name="Carvalho A.B."/>
        </authorList>
    </citation>
    <scope>NUCLEOTIDE SEQUENCE [LARGE SCALE GENOMIC DNA]</scope>
    <source>
        <strain evidence="2">Navoj_Jal97</strain>
        <tissue evidence="2">Whole organism</tissue>
    </source>
</reference>
<dbReference type="OMA" id="KYLANDD"/>
<name>A0A484BHN1_DRONA</name>
<dbReference type="AlphaFoldDB" id="A0A484BHN1"/>
<evidence type="ECO:0000313" key="3">
    <source>
        <dbReference type="Proteomes" id="UP000295192"/>
    </source>
</evidence>
<dbReference type="OrthoDB" id="7833680at2759"/>
<gene>
    <name evidence="2" type="ORF">AWZ03_006298</name>
</gene>
<evidence type="ECO:0000256" key="1">
    <source>
        <dbReference type="SAM" id="SignalP"/>
    </source>
</evidence>
<evidence type="ECO:0000313" key="2">
    <source>
        <dbReference type="EMBL" id="TDG47305.1"/>
    </source>
</evidence>
<dbReference type="Proteomes" id="UP000295192">
    <property type="component" value="Unassembled WGS sequence"/>
</dbReference>
<comment type="caution">
    <text evidence="2">The sequence shown here is derived from an EMBL/GenBank/DDBJ whole genome shotgun (WGS) entry which is preliminary data.</text>
</comment>
<proteinExistence type="predicted"/>
<feature type="chain" id="PRO_5019857357" evidence="1">
    <location>
        <begin position="22"/>
        <end position="244"/>
    </location>
</feature>
<organism evidence="2 3">
    <name type="scientific">Drosophila navojoa</name>
    <name type="common">Fruit fly</name>
    <dbReference type="NCBI Taxonomy" id="7232"/>
    <lineage>
        <taxon>Eukaryota</taxon>
        <taxon>Metazoa</taxon>
        <taxon>Ecdysozoa</taxon>
        <taxon>Arthropoda</taxon>
        <taxon>Hexapoda</taxon>
        <taxon>Insecta</taxon>
        <taxon>Pterygota</taxon>
        <taxon>Neoptera</taxon>
        <taxon>Endopterygota</taxon>
        <taxon>Diptera</taxon>
        <taxon>Brachycera</taxon>
        <taxon>Muscomorpha</taxon>
        <taxon>Ephydroidea</taxon>
        <taxon>Drosophilidae</taxon>
        <taxon>Drosophila</taxon>
    </lineage>
</organism>